<evidence type="ECO:0000313" key="2">
    <source>
        <dbReference type="EMBL" id="CAK90821.1"/>
    </source>
</evidence>
<reference evidence="2 3" key="1">
    <citation type="journal article" date="2006" name="Nature">
        <title>Global trends of whole-genome duplications revealed by the ciliate Paramecium tetraurelia.</title>
        <authorList>
            <consortium name="Genoscope"/>
            <person name="Aury J.-M."/>
            <person name="Jaillon O."/>
            <person name="Duret L."/>
            <person name="Noel B."/>
            <person name="Jubin C."/>
            <person name="Porcel B.M."/>
            <person name="Segurens B."/>
            <person name="Daubin V."/>
            <person name="Anthouard V."/>
            <person name="Aiach N."/>
            <person name="Arnaiz O."/>
            <person name="Billaut A."/>
            <person name="Beisson J."/>
            <person name="Blanc I."/>
            <person name="Bouhouche K."/>
            <person name="Camara F."/>
            <person name="Duharcourt S."/>
            <person name="Guigo R."/>
            <person name="Gogendeau D."/>
            <person name="Katinka M."/>
            <person name="Keller A.-M."/>
            <person name="Kissmehl R."/>
            <person name="Klotz C."/>
            <person name="Koll F."/>
            <person name="Le Moue A."/>
            <person name="Lepere C."/>
            <person name="Malinsky S."/>
            <person name="Nowacki M."/>
            <person name="Nowak J.K."/>
            <person name="Plattner H."/>
            <person name="Poulain J."/>
            <person name="Ruiz F."/>
            <person name="Serrano V."/>
            <person name="Zagulski M."/>
            <person name="Dessen P."/>
            <person name="Betermier M."/>
            <person name="Weissenbach J."/>
            <person name="Scarpelli C."/>
            <person name="Schachter V."/>
            <person name="Sperling L."/>
            <person name="Meyer E."/>
            <person name="Cohen J."/>
            <person name="Wincker P."/>
        </authorList>
    </citation>
    <scope>NUCLEOTIDE SEQUENCE [LARGE SCALE GENOMIC DNA]</scope>
    <source>
        <strain evidence="2 3">Stock d4-2</strain>
    </source>
</reference>
<dbReference type="CDD" id="cd00060">
    <property type="entry name" value="FHA"/>
    <property type="match status" value="1"/>
</dbReference>
<dbReference type="InterPro" id="IPR008984">
    <property type="entry name" value="SMAD_FHA_dom_sf"/>
</dbReference>
<dbReference type="InterPro" id="IPR000253">
    <property type="entry name" value="FHA_dom"/>
</dbReference>
<dbReference type="GO" id="GO:0003729">
    <property type="term" value="F:mRNA binding"/>
    <property type="evidence" value="ECO:0000318"/>
    <property type="project" value="GO_Central"/>
</dbReference>
<proteinExistence type="predicted"/>
<name>A0E6A4_PARTE</name>
<dbReference type="Proteomes" id="UP000000600">
    <property type="component" value="Unassembled WGS sequence"/>
</dbReference>
<dbReference type="HOGENOM" id="CLU_607592_0_0_1"/>
<keyword evidence="3" id="KW-1185">Reference proteome</keyword>
<accession>A0E6A4</accession>
<dbReference type="PANTHER" id="PTHR46210">
    <property type="entry name" value="FHA DOMAIN-CONTAINING PROTEIN"/>
    <property type="match status" value="1"/>
</dbReference>
<feature type="domain" description="FHA" evidence="1">
    <location>
        <begin position="102"/>
        <end position="132"/>
    </location>
</feature>
<sequence length="430" mass="49922">MDNDGIVNQVDNAKVDLFPIPPQIPTNQIINQKIKINLDPKLDKYHQKRTTTINNTELNELEPYIIVSVRSNKPTTLEPSTQYFINQDGLIGSPKTADSEDIIIGRSHVMDVNPLDIMLEKQKNISKIHCKLVCKDYFRKDPILKLIYTLALDSIRTQSNFPLPPRARFIISQFLDKPRHVYIQDLGSLGGTSLLINNKTPYIMKQDQIFCYGTDSNFKVNFCQSFNEEGKEIDDHFFWLLKKLNLLNNPKNEIHFNDPELHKKFWNIYQQQGDIEDSQSTTSEQKDIYDKLKEYQVSFITIEFKSEDIKKNIQNIFLHLENQDSNDITIGRSTVNDFVIKINTVSRQQCRFQYLKNLKAWGIFDGTKDSSSINGTKVQLQTVQQKQNRQESDLIEVKDDAEINVPSIILKINMVKGRQFQINNNNDMKK</sequence>
<evidence type="ECO:0000259" key="1">
    <source>
        <dbReference type="PROSITE" id="PS50006"/>
    </source>
</evidence>
<dbReference type="SMART" id="SM00240">
    <property type="entry name" value="FHA"/>
    <property type="match status" value="2"/>
</dbReference>
<dbReference type="Gene3D" id="2.60.200.20">
    <property type="match status" value="2"/>
</dbReference>
<dbReference type="EMBL" id="CT868660">
    <property type="protein sequence ID" value="CAK90821.1"/>
    <property type="molecule type" value="Genomic_DNA"/>
</dbReference>
<dbReference type="SUPFAM" id="SSF49879">
    <property type="entry name" value="SMAD/FHA domain"/>
    <property type="match status" value="2"/>
</dbReference>
<dbReference type="OrthoDB" id="298175at2759"/>
<evidence type="ECO:0000313" key="3">
    <source>
        <dbReference type="Proteomes" id="UP000000600"/>
    </source>
</evidence>
<protein>
    <recommendedName>
        <fullName evidence="1">FHA domain-containing protein</fullName>
    </recommendedName>
</protein>
<dbReference type="GeneID" id="5044003"/>
<dbReference type="AlphaFoldDB" id="A0E6A4"/>
<feature type="domain" description="FHA" evidence="1">
    <location>
        <begin position="328"/>
        <end position="378"/>
    </location>
</feature>
<dbReference type="PROSITE" id="PS50006">
    <property type="entry name" value="FHA_DOMAIN"/>
    <property type="match status" value="2"/>
</dbReference>
<dbReference type="RefSeq" id="XP_001458218.1">
    <property type="nucleotide sequence ID" value="XM_001458181.1"/>
</dbReference>
<dbReference type="InParanoid" id="A0E6A4"/>
<dbReference type="STRING" id="5888.A0E6A4"/>
<gene>
    <name evidence="2" type="ORF">GSPATT00003686001</name>
</gene>
<dbReference type="KEGG" id="ptm:GSPATT00003686001"/>
<dbReference type="PANTHER" id="PTHR46210:SF1">
    <property type="entry name" value="FHA DOMAIN-CONTAINING PROTEIN"/>
    <property type="match status" value="1"/>
</dbReference>
<dbReference type="Pfam" id="PF00498">
    <property type="entry name" value="FHA"/>
    <property type="match status" value="1"/>
</dbReference>
<organism evidence="2 3">
    <name type="scientific">Paramecium tetraurelia</name>
    <dbReference type="NCBI Taxonomy" id="5888"/>
    <lineage>
        <taxon>Eukaryota</taxon>
        <taxon>Sar</taxon>
        <taxon>Alveolata</taxon>
        <taxon>Ciliophora</taxon>
        <taxon>Intramacronucleata</taxon>
        <taxon>Oligohymenophorea</taxon>
        <taxon>Peniculida</taxon>
        <taxon>Parameciidae</taxon>
        <taxon>Paramecium</taxon>
    </lineage>
</organism>
<dbReference type="OMA" id="PRHVYIQ"/>